<organism evidence="12 13">
    <name type="scientific">Varanus komodoensis</name>
    <name type="common">Komodo dragon</name>
    <dbReference type="NCBI Taxonomy" id="61221"/>
    <lineage>
        <taxon>Eukaryota</taxon>
        <taxon>Metazoa</taxon>
        <taxon>Chordata</taxon>
        <taxon>Craniata</taxon>
        <taxon>Vertebrata</taxon>
        <taxon>Euteleostomi</taxon>
        <taxon>Lepidosauria</taxon>
        <taxon>Squamata</taxon>
        <taxon>Bifurcata</taxon>
        <taxon>Unidentata</taxon>
        <taxon>Episquamata</taxon>
        <taxon>Toxicofera</taxon>
        <taxon>Anguimorpha</taxon>
        <taxon>Paleoanguimorpha</taxon>
        <taxon>Varanoidea</taxon>
        <taxon>Varanidae</taxon>
        <taxon>Varanus</taxon>
    </lineage>
</organism>
<evidence type="ECO:0000256" key="4">
    <source>
        <dbReference type="ARBA" id="ARBA00022989"/>
    </source>
</evidence>
<keyword evidence="2" id="KW-1003">Cell membrane</keyword>
<name>A0A8D2IWE3_VARKO</name>
<evidence type="ECO:0000256" key="6">
    <source>
        <dbReference type="ARBA" id="ARBA00023136"/>
    </source>
</evidence>
<comment type="subcellular location">
    <subcellularLocation>
        <location evidence="1">Cell membrane</location>
        <topology evidence="1">Multi-pass membrane protein</topology>
    </subcellularLocation>
</comment>
<dbReference type="InterPro" id="IPR000337">
    <property type="entry name" value="GPCR_3"/>
</dbReference>
<keyword evidence="7" id="KW-0675">Receptor</keyword>
<evidence type="ECO:0000256" key="2">
    <source>
        <dbReference type="ARBA" id="ARBA00022475"/>
    </source>
</evidence>
<dbReference type="Pfam" id="PF01094">
    <property type="entry name" value="ANF_receptor"/>
    <property type="match status" value="1"/>
</dbReference>
<evidence type="ECO:0000259" key="11">
    <source>
        <dbReference type="PROSITE" id="PS50259"/>
    </source>
</evidence>
<dbReference type="InterPro" id="IPR028082">
    <property type="entry name" value="Peripla_BP_I"/>
</dbReference>
<dbReference type="PROSITE" id="PS50259">
    <property type="entry name" value="G_PROTEIN_RECEP_F3_4"/>
    <property type="match status" value="1"/>
</dbReference>
<dbReference type="InterPro" id="IPR001828">
    <property type="entry name" value="ANF_lig-bd_rcpt"/>
</dbReference>
<dbReference type="InterPro" id="IPR000068">
    <property type="entry name" value="GPCR_3_Ca_sens_rcpt-rel"/>
</dbReference>
<dbReference type="GO" id="GO:0005886">
    <property type="term" value="C:plasma membrane"/>
    <property type="evidence" value="ECO:0007669"/>
    <property type="project" value="UniProtKB-SubCell"/>
</dbReference>
<keyword evidence="4 10" id="KW-1133">Transmembrane helix</keyword>
<keyword evidence="13" id="KW-1185">Reference proteome</keyword>
<feature type="transmembrane region" description="Helical" evidence="10">
    <location>
        <begin position="489"/>
        <end position="513"/>
    </location>
</feature>
<reference evidence="12" key="2">
    <citation type="submission" date="2025-09" db="UniProtKB">
        <authorList>
            <consortium name="Ensembl"/>
        </authorList>
    </citation>
    <scope>IDENTIFICATION</scope>
</reference>
<feature type="transmembrane region" description="Helical" evidence="10">
    <location>
        <begin position="604"/>
        <end position="622"/>
    </location>
</feature>
<keyword evidence="5" id="KW-0297">G-protein coupled receptor</keyword>
<dbReference type="Gene3D" id="3.40.50.2300">
    <property type="match status" value="4"/>
</dbReference>
<evidence type="ECO:0000313" key="13">
    <source>
        <dbReference type="Proteomes" id="UP000694545"/>
    </source>
</evidence>
<accession>A0A8D2IWE3</accession>
<dbReference type="Pfam" id="PF00003">
    <property type="entry name" value="7tm_3"/>
    <property type="match status" value="1"/>
</dbReference>
<dbReference type="PROSITE" id="PS00981">
    <property type="entry name" value="G_PROTEIN_RECEP_F3_3"/>
    <property type="match status" value="1"/>
</dbReference>
<evidence type="ECO:0000256" key="3">
    <source>
        <dbReference type="ARBA" id="ARBA00022692"/>
    </source>
</evidence>
<keyword evidence="6 10" id="KW-0472">Membrane</keyword>
<dbReference type="InterPro" id="IPR038550">
    <property type="entry name" value="GPCR_3_9-Cys_sf"/>
</dbReference>
<dbReference type="PANTHER" id="PTHR24061">
    <property type="entry name" value="CALCIUM-SENSING RECEPTOR-RELATED"/>
    <property type="match status" value="1"/>
</dbReference>
<evidence type="ECO:0000256" key="7">
    <source>
        <dbReference type="ARBA" id="ARBA00023170"/>
    </source>
</evidence>
<feature type="transmembrane region" description="Helical" evidence="10">
    <location>
        <begin position="559"/>
        <end position="583"/>
    </location>
</feature>
<feature type="transmembrane region" description="Helical" evidence="10">
    <location>
        <begin position="648"/>
        <end position="671"/>
    </location>
</feature>
<feature type="domain" description="G-protein coupled receptors family 3 profile" evidence="11">
    <location>
        <begin position="489"/>
        <end position="753"/>
    </location>
</feature>
<evidence type="ECO:0000256" key="1">
    <source>
        <dbReference type="ARBA" id="ARBA00004651"/>
    </source>
</evidence>
<evidence type="ECO:0000256" key="5">
    <source>
        <dbReference type="ARBA" id="ARBA00023040"/>
    </source>
</evidence>
<evidence type="ECO:0000313" key="12">
    <source>
        <dbReference type="Ensembl" id="ENSVKKP00000004677.1"/>
    </source>
</evidence>
<keyword evidence="8" id="KW-0325">Glycoprotein</keyword>
<dbReference type="PANTHER" id="PTHR24061:SF599">
    <property type="entry name" value="G-PROTEIN COUPLED RECEPTORS FAMILY 3 PROFILE DOMAIN-CONTAINING PROTEIN"/>
    <property type="match status" value="1"/>
</dbReference>
<evidence type="ECO:0000256" key="10">
    <source>
        <dbReference type="SAM" id="Phobius"/>
    </source>
</evidence>
<dbReference type="FunFam" id="3.40.50.2300:FF:000024">
    <property type="entry name" value="Vomeronasal 2, receptor 73"/>
    <property type="match status" value="1"/>
</dbReference>
<dbReference type="PRINTS" id="PR00248">
    <property type="entry name" value="GPCRMGR"/>
</dbReference>
<sequence length="757" mass="85416">SSLLEASISQSYYSMVHRNYQHVLAFVFAIDEINKDAEVLPNTTLGSKIYENVFNSVLTGLNTLKLLFTEHGDPVNYNCARNDELIAVIGGLTSQNSIQMAKLFTTYKIPQLSYGSFDPALKEKTQFPSFYRMVPNEEAQYVGIVQLLKHFGWTWIGLIASDNDGGETFLRSLRPRLLLSEICIAWMHMIPTVTPFLPDELFEEKWRPIQMTLLWSEINVTLIYGDNHSLEVLRMMFYWTEFVHTNPLERVWITTAEWDIPAILNKDKFPPKSLNGTLSFSLHSAVVPGFQNFLESIRPFQSNIYFIKHFWFTMDMSGQSYSVYNAVHGVAHALHAMELTNDRVYFFSLPIQLHSFLRSIHFNNSAEEEIFFDDNGDLAGGYDLNNLVTFPNGSFQRVQAGRVDPQATPEDGFTINGSAIVWNQQFNQVGWMGFFLSSSFSSAPFQKHMPATGNDADQCEMCPEDQYPNEKQDQCIPKEISYLSYQEPLSAALVSLAIFLSVITAVVTGTFSLHCDTPIIKANNWSITCALLASLLLCFLCSFLFIGKPGRVTCLLRQTFFGIVFSIAVSCVLAKTITVVLAFMATKPGNRMRKWVGKRLAASVIVLSSLIQAGICVVWLAASPPFPEFDMHSEISQIIVQCNEGSDLMFYLVLSYMGFLATISFTVAFLARKLPDSFNEAKLISFSMLVFCSVWVSFVPTYLSTKGKYMVAVEIFSILASGAGLLGCIFLPKFYIIMLRPEMNTREQLVRKNYGYN</sequence>
<dbReference type="AlphaFoldDB" id="A0A8D2IWE3"/>
<proteinExistence type="predicted"/>
<dbReference type="InterPro" id="IPR017978">
    <property type="entry name" value="GPCR_3_C"/>
</dbReference>
<dbReference type="Gene3D" id="2.10.50.30">
    <property type="entry name" value="GPCR, family 3, nine cysteines domain"/>
    <property type="match status" value="1"/>
</dbReference>
<dbReference type="CDD" id="cd15283">
    <property type="entry name" value="7tmC_V2R_pheromone"/>
    <property type="match status" value="1"/>
</dbReference>
<evidence type="ECO:0000256" key="8">
    <source>
        <dbReference type="ARBA" id="ARBA00023180"/>
    </source>
</evidence>
<dbReference type="InterPro" id="IPR017979">
    <property type="entry name" value="GPCR_3_CS"/>
</dbReference>
<dbReference type="InterPro" id="IPR004073">
    <property type="entry name" value="GPCR_3_vmron_rcpt_2"/>
</dbReference>
<dbReference type="Proteomes" id="UP000694545">
    <property type="component" value="Unplaced"/>
</dbReference>
<protein>
    <recommendedName>
        <fullName evidence="11">G-protein coupled receptors family 3 profile domain-containing protein</fullName>
    </recommendedName>
</protein>
<keyword evidence="3 10" id="KW-0812">Transmembrane</keyword>
<dbReference type="PRINTS" id="PR01535">
    <property type="entry name" value="VOMERONASL2R"/>
</dbReference>
<dbReference type="GO" id="GO:0004930">
    <property type="term" value="F:G protein-coupled receptor activity"/>
    <property type="evidence" value="ECO:0007669"/>
    <property type="project" value="UniProtKB-KW"/>
</dbReference>
<dbReference type="Ensembl" id="ENSVKKT00000004806.1">
    <property type="protein sequence ID" value="ENSVKKP00000004677.1"/>
    <property type="gene ID" value="ENSVKKG00000003486.1"/>
</dbReference>
<keyword evidence="9" id="KW-0807">Transducer</keyword>
<reference evidence="12" key="1">
    <citation type="submission" date="2025-08" db="UniProtKB">
        <authorList>
            <consortium name="Ensembl"/>
        </authorList>
    </citation>
    <scope>IDENTIFICATION</scope>
</reference>
<dbReference type="SUPFAM" id="SSF53822">
    <property type="entry name" value="Periplasmic binding protein-like I"/>
    <property type="match status" value="1"/>
</dbReference>
<evidence type="ECO:0000256" key="9">
    <source>
        <dbReference type="ARBA" id="ARBA00023224"/>
    </source>
</evidence>
<feature type="transmembrane region" description="Helical" evidence="10">
    <location>
        <begin position="715"/>
        <end position="736"/>
    </location>
</feature>
<feature type="transmembrane region" description="Helical" evidence="10">
    <location>
        <begin position="525"/>
        <end position="547"/>
    </location>
</feature>
<feature type="transmembrane region" description="Helical" evidence="10">
    <location>
        <begin position="683"/>
        <end position="703"/>
    </location>
</feature>